<sequence length="49" mass="5853">MYDVGKRGDSGKHITRPLQQWFRDLTTPLFLKLFANPKASDWMYSYRTD</sequence>
<organism evidence="1 2">
    <name type="scientific">Dictyobacter formicarum</name>
    <dbReference type="NCBI Taxonomy" id="2778368"/>
    <lineage>
        <taxon>Bacteria</taxon>
        <taxon>Bacillati</taxon>
        <taxon>Chloroflexota</taxon>
        <taxon>Ktedonobacteria</taxon>
        <taxon>Ktedonobacterales</taxon>
        <taxon>Dictyobacteraceae</taxon>
        <taxon>Dictyobacter</taxon>
    </lineage>
</organism>
<gene>
    <name evidence="1" type="ORF">KSZ_77630</name>
</gene>
<protein>
    <submittedName>
        <fullName evidence="1">Uncharacterized protein</fullName>
    </submittedName>
</protein>
<comment type="caution">
    <text evidence="1">The sequence shown here is derived from an EMBL/GenBank/DDBJ whole genome shotgun (WGS) entry which is preliminary data.</text>
</comment>
<proteinExistence type="predicted"/>
<dbReference type="EMBL" id="BNJJ01000044">
    <property type="protein sequence ID" value="GHO89757.1"/>
    <property type="molecule type" value="Genomic_DNA"/>
</dbReference>
<evidence type="ECO:0000313" key="2">
    <source>
        <dbReference type="Proteomes" id="UP000635565"/>
    </source>
</evidence>
<keyword evidence="2" id="KW-1185">Reference proteome</keyword>
<dbReference type="Proteomes" id="UP000635565">
    <property type="component" value="Unassembled WGS sequence"/>
</dbReference>
<name>A0ABQ3VU05_9CHLR</name>
<evidence type="ECO:0000313" key="1">
    <source>
        <dbReference type="EMBL" id="GHO89757.1"/>
    </source>
</evidence>
<reference evidence="1 2" key="1">
    <citation type="journal article" date="2021" name="Int. J. Syst. Evol. Microbiol.">
        <title>Reticulibacter mediterranei gen. nov., sp. nov., within the new family Reticulibacteraceae fam. nov., and Ktedonospora formicarum gen. nov., sp. nov., Ktedonobacter robiniae sp. nov., Dictyobacter formicarum sp. nov. and Dictyobacter arantiisoli sp. nov., belonging to the class Ktedonobacteria.</title>
        <authorList>
            <person name="Yabe S."/>
            <person name="Zheng Y."/>
            <person name="Wang C.M."/>
            <person name="Sakai Y."/>
            <person name="Abe K."/>
            <person name="Yokota A."/>
            <person name="Donadio S."/>
            <person name="Cavaletti L."/>
            <person name="Monciardini P."/>
        </authorList>
    </citation>
    <scope>NUCLEOTIDE SEQUENCE [LARGE SCALE GENOMIC DNA]</scope>
    <source>
        <strain evidence="1 2">SOSP1-9</strain>
    </source>
</reference>
<accession>A0ABQ3VU05</accession>
<dbReference type="RefSeq" id="WP_201367320.1">
    <property type="nucleotide sequence ID" value="NZ_BNJJ01000044.1"/>
</dbReference>